<evidence type="ECO:0000313" key="1">
    <source>
        <dbReference type="EMBL" id="GIY25462.1"/>
    </source>
</evidence>
<name>A0AAV4RVU3_CAEEX</name>
<gene>
    <name evidence="1" type="ORF">CEXT_625031</name>
</gene>
<organism evidence="1 2">
    <name type="scientific">Caerostris extrusa</name>
    <name type="common">Bark spider</name>
    <name type="synonym">Caerostris bankana</name>
    <dbReference type="NCBI Taxonomy" id="172846"/>
    <lineage>
        <taxon>Eukaryota</taxon>
        <taxon>Metazoa</taxon>
        <taxon>Ecdysozoa</taxon>
        <taxon>Arthropoda</taxon>
        <taxon>Chelicerata</taxon>
        <taxon>Arachnida</taxon>
        <taxon>Araneae</taxon>
        <taxon>Araneomorphae</taxon>
        <taxon>Entelegynae</taxon>
        <taxon>Araneoidea</taxon>
        <taxon>Araneidae</taxon>
        <taxon>Caerostris</taxon>
    </lineage>
</organism>
<dbReference type="AlphaFoldDB" id="A0AAV4RVU3"/>
<protein>
    <submittedName>
        <fullName evidence="1">Uncharacterized protein</fullName>
    </submittedName>
</protein>
<keyword evidence="2" id="KW-1185">Reference proteome</keyword>
<dbReference type="Proteomes" id="UP001054945">
    <property type="component" value="Unassembled WGS sequence"/>
</dbReference>
<proteinExistence type="predicted"/>
<evidence type="ECO:0000313" key="2">
    <source>
        <dbReference type="Proteomes" id="UP001054945"/>
    </source>
</evidence>
<reference evidence="1 2" key="1">
    <citation type="submission" date="2021-06" db="EMBL/GenBank/DDBJ databases">
        <title>Caerostris extrusa draft genome.</title>
        <authorList>
            <person name="Kono N."/>
            <person name="Arakawa K."/>
        </authorList>
    </citation>
    <scope>NUCLEOTIDE SEQUENCE [LARGE SCALE GENOMIC DNA]</scope>
</reference>
<accession>A0AAV4RVU3</accession>
<dbReference type="EMBL" id="BPLR01008546">
    <property type="protein sequence ID" value="GIY25462.1"/>
    <property type="molecule type" value="Genomic_DNA"/>
</dbReference>
<sequence>MRYRFQMYRKHFCCDVYIDEPTFMRCCSGTYLFMCLTQSVNKAVDACFVHGIALDGILRDQELNAQILGRKCFTYLKCRWRHVHMISIISHV</sequence>
<comment type="caution">
    <text evidence="1">The sequence shown here is derived from an EMBL/GenBank/DDBJ whole genome shotgun (WGS) entry which is preliminary data.</text>
</comment>